<dbReference type="Proteomes" id="UP001519332">
    <property type="component" value="Unassembled WGS sequence"/>
</dbReference>
<dbReference type="Pfam" id="PF03704">
    <property type="entry name" value="BTAD"/>
    <property type="match status" value="1"/>
</dbReference>
<name>A0ABS4U2D8_9PSEU</name>
<dbReference type="InterPro" id="IPR036388">
    <property type="entry name" value="WH-like_DNA-bd_sf"/>
</dbReference>
<dbReference type="PANTHER" id="PTHR35807">
    <property type="entry name" value="TRANSCRIPTIONAL REGULATOR REDD-RELATED"/>
    <property type="match status" value="1"/>
</dbReference>
<dbReference type="Gene3D" id="1.10.10.10">
    <property type="entry name" value="Winged helix-like DNA-binding domain superfamily/Winged helix DNA-binding domain"/>
    <property type="match status" value="1"/>
</dbReference>
<reference evidence="2 3" key="1">
    <citation type="submission" date="2021-03" db="EMBL/GenBank/DDBJ databases">
        <title>Sequencing the genomes of 1000 actinobacteria strains.</title>
        <authorList>
            <person name="Klenk H.-P."/>
        </authorList>
    </citation>
    <scope>NUCLEOTIDE SEQUENCE [LARGE SCALE GENOMIC DNA]</scope>
    <source>
        <strain evidence="2 3">DSM 46670</strain>
    </source>
</reference>
<sequence length="1031" mass="111697">MTTVPGRISRPRLDSQQTEARLTTLVAPAGYGKTTLLTEWARRTPTAWHTCCISDAEPGSLLDGILASIREVLPTLAFSAPDEAGNPAKVVDSARDERTHALAESLCAALSTVVRGRLLLVLDDVHHVDTGTHSAKLLEALCRQLPRGVHLILSSRQPPPFAVQRLRYGGELAEVDAARLAFTEAETAQLLGGRQALAPGIHRATGGWPVAVRLAAEATRSGYVTDLDAALRPNQLFHYLASEIFDGEPEQVRAIMRVAAQFDRFCPALLDALGHHAAAEVMEDLLAKGLFLERLRAAPGWLALMPLARTFTENHFPMDQPERFRVHERAAGWFEDNGFFSEACSSFAECGEHDQVERVLNAHAAQLWQTRGADAVLAAAALIPADRRSSATWRLLGEAHQVRGDWGKAVECLNRSAGQLEGPIPAAVALPLMWMHYVSGSTDESLAVYRDCRLDGHDPGKESRLLSCLAAIHWAHGDLAACRTTCSAAMEMASGHDLALAEAHTVMAMLSAAEGDHAKLAQHNRHALEYAERAGDVFSQIRVRSNRASHHVEAGDYRSAIDELEIALPQADLTGYAIYRALCVNNRGEARLGLGLLDEAAADFNAAKAILTGLASPLAAVPISMLGDVYRLRGDRVLASAAYQEAIKLAELNGTVPQLVPALVGMARLLASDEPVLAAQYARRAVDCGDGFGYPAALVTLAMTDPASIPDAERVAIDRADRVALGDLLELKAQLTQDVDMVRQAASVWRELGNRVGQVRTAIEEARLVGGPAGERIAISAEREARQIGAHTLAARARRSGTAAVRIESLGGFRVLHDGSPVPVAKWPSRKSRDLVKIVVSHRGRPVPRETLMSLLWPDSSPRVLGNRMSVALSTARTMLRPGGLITENDAVRLDPALVSVDVTAFLRDASAGLQRGDIALLATAEAAYTGDFLEEDPYEDWAAELREEARLTYLQVTAALATHSADVGEHVTASRYCLRILERDRYDETAHLALVRALIALGSHGEARRRYRGYVLRMREIDVEPAPYPH</sequence>
<keyword evidence="2" id="KW-0238">DNA-binding</keyword>
<protein>
    <submittedName>
        <fullName evidence="2">DNA-binding SARP family transcriptional activator</fullName>
    </submittedName>
</protein>
<dbReference type="SMART" id="SM00028">
    <property type="entry name" value="TPR"/>
    <property type="match status" value="5"/>
</dbReference>
<dbReference type="RefSeq" id="WP_209647496.1">
    <property type="nucleotide sequence ID" value="NZ_JAGINW010000001.1"/>
</dbReference>
<dbReference type="Gene3D" id="1.25.40.10">
    <property type="entry name" value="Tetratricopeptide repeat domain"/>
    <property type="match status" value="2"/>
</dbReference>
<dbReference type="InterPro" id="IPR051677">
    <property type="entry name" value="AfsR-DnrI-RedD_regulator"/>
</dbReference>
<evidence type="ECO:0000259" key="1">
    <source>
        <dbReference type="SMART" id="SM01043"/>
    </source>
</evidence>
<comment type="caution">
    <text evidence="2">The sequence shown here is derived from an EMBL/GenBank/DDBJ whole genome shotgun (WGS) entry which is preliminary data.</text>
</comment>
<dbReference type="Gene3D" id="3.40.50.300">
    <property type="entry name" value="P-loop containing nucleotide triphosphate hydrolases"/>
    <property type="match status" value="1"/>
</dbReference>
<dbReference type="GO" id="GO:0003677">
    <property type="term" value="F:DNA binding"/>
    <property type="evidence" value="ECO:0007669"/>
    <property type="project" value="UniProtKB-KW"/>
</dbReference>
<gene>
    <name evidence="2" type="ORF">JOF56_011202</name>
</gene>
<dbReference type="InterPro" id="IPR027417">
    <property type="entry name" value="P-loop_NTPase"/>
</dbReference>
<dbReference type="SUPFAM" id="SSF48452">
    <property type="entry name" value="TPR-like"/>
    <property type="match status" value="3"/>
</dbReference>
<dbReference type="InterPro" id="IPR016032">
    <property type="entry name" value="Sig_transdc_resp-reg_C-effctor"/>
</dbReference>
<dbReference type="EMBL" id="JAGINW010000001">
    <property type="protein sequence ID" value="MBP2330817.1"/>
    <property type="molecule type" value="Genomic_DNA"/>
</dbReference>
<feature type="domain" description="Bacterial transcriptional activator" evidence="1">
    <location>
        <begin position="901"/>
        <end position="1027"/>
    </location>
</feature>
<accession>A0ABS4U2D8</accession>
<dbReference type="InterPro" id="IPR019734">
    <property type="entry name" value="TPR_rpt"/>
</dbReference>
<dbReference type="InterPro" id="IPR059106">
    <property type="entry name" value="WHD_MalT"/>
</dbReference>
<proteinExistence type="predicted"/>
<dbReference type="SUPFAM" id="SSF52540">
    <property type="entry name" value="P-loop containing nucleoside triphosphate hydrolases"/>
    <property type="match status" value="1"/>
</dbReference>
<dbReference type="SUPFAM" id="SSF46894">
    <property type="entry name" value="C-terminal effector domain of the bipartite response regulators"/>
    <property type="match status" value="1"/>
</dbReference>
<dbReference type="SMART" id="SM01043">
    <property type="entry name" value="BTAD"/>
    <property type="match status" value="1"/>
</dbReference>
<organism evidence="2 3">
    <name type="scientific">Kibdelosporangium banguiense</name>
    <dbReference type="NCBI Taxonomy" id="1365924"/>
    <lineage>
        <taxon>Bacteria</taxon>
        <taxon>Bacillati</taxon>
        <taxon>Actinomycetota</taxon>
        <taxon>Actinomycetes</taxon>
        <taxon>Pseudonocardiales</taxon>
        <taxon>Pseudonocardiaceae</taxon>
        <taxon>Kibdelosporangium</taxon>
    </lineage>
</organism>
<dbReference type="InterPro" id="IPR011990">
    <property type="entry name" value="TPR-like_helical_dom_sf"/>
</dbReference>
<keyword evidence="3" id="KW-1185">Reference proteome</keyword>
<dbReference type="InterPro" id="IPR005158">
    <property type="entry name" value="BTAD"/>
</dbReference>
<dbReference type="InterPro" id="IPR041664">
    <property type="entry name" value="AAA_16"/>
</dbReference>
<evidence type="ECO:0000313" key="2">
    <source>
        <dbReference type="EMBL" id="MBP2330817.1"/>
    </source>
</evidence>
<dbReference type="Pfam" id="PF13191">
    <property type="entry name" value="AAA_16"/>
    <property type="match status" value="1"/>
</dbReference>
<evidence type="ECO:0000313" key="3">
    <source>
        <dbReference type="Proteomes" id="UP001519332"/>
    </source>
</evidence>
<dbReference type="Pfam" id="PF25873">
    <property type="entry name" value="WHD_MalT"/>
    <property type="match status" value="1"/>
</dbReference>